<sequence>MEYYPLDITLISAEGLKDVNIFSKMDVYAVVTILGYPKNKQKTPLDKNGGTNPKWNHHMKFNIDQHSLNNPGISLLIQLKSDRSLGSDRDIGEVNIPIPELFNGGGASTNDSGERVVEYEVRTSSGKPKGTLKFSYKLGEKFAQQVKEAKKKNVDEPVTAYPAPPHHNTGASIAYPPYQGMGYAMPSHPSYQQPPHGGGYAAPPPGYGGYPPTSGYPPQAAPGYGYPPPPGYGYPQPMQQVQPPKKNKSKMGLGMGLGAGLLGGLLVGDIISDVGKMAAYNDGYEDAMGGMDF</sequence>
<dbReference type="PANTHER" id="PTHR32246:SF163">
    <property type="entry name" value="PROTEIN SRC2-LIKE"/>
    <property type="match status" value="1"/>
</dbReference>
<proteinExistence type="predicted"/>
<evidence type="ECO:0000313" key="2">
    <source>
        <dbReference type="EMBL" id="KAL3538128.1"/>
    </source>
</evidence>
<dbReference type="Gene3D" id="2.60.40.150">
    <property type="entry name" value="C2 domain"/>
    <property type="match status" value="1"/>
</dbReference>
<dbReference type="PROSITE" id="PS50004">
    <property type="entry name" value="C2"/>
    <property type="match status" value="1"/>
</dbReference>
<dbReference type="InterPro" id="IPR044750">
    <property type="entry name" value="C2_SRC2/BAP"/>
</dbReference>
<dbReference type="Pfam" id="PF00168">
    <property type="entry name" value="C2"/>
    <property type="match status" value="1"/>
</dbReference>
<organism evidence="2 3">
    <name type="scientific">Cinchona calisaya</name>
    <dbReference type="NCBI Taxonomy" id="153742"/>
    <lineage>
        <taxon>Eukaryota</taxon>
        <taxon>Viridiplantae</taxon>
        <taxon>Streptophyta</taxon>
        <taxon>Embryophyta</taxon>
        <taxon>Tracheophyta</taxon>
        <taxon>Spermatophyta</taxon>
        <taxon>Magnoliopsida</taxon>
        <taxon>eudicotyledons</taxon>
        <taxon>Gunneridae</taxon>
        <taxon>Pentapetalae</taxon>
        <taxon>asterids</taxon>
        <taxon>lamiids</taxon>
        <taxon>Gentianales</taxon>
        <taxon>Rubiaceae</taxon>
        <taxon>Cinchonoideae</taxon>
        <taxon>Cinchoneae</taxon>
        <taxon>Cinchona</taxon>
    </lineage>
</organism>
<name>A0ABD3B4C1_9GENT</name>
<dbReference type="EMBL" id="JBJUIK010000001">
    <property type="protein sequence ID" value="KAL3538128.1"/>
    <property type="molecule type" value="Genomic_DNA"/>
</dbReference>
<dbReference type="SUPFAM" id="SSF49562">
    <property type="entry name" value="C2 domain (Calcium/lipid-binding domain, CaLB)"/>
    <property type="match status" value="1"/>
</dbReference>
<protein>
    <recommendedName>
        <fullName evidence="1">C2 domain-containing protein</fullName>
    </recommendedName>
</protein>
<gene>
    <name evidence="2" type="ORF">ACH5RR_001494</name>
</gene>
<dbReference type="Proteomes" id="UP001630127">
    <property type="component" value="Unassembled WGS sequence"/>
</dbReference>
<evidence type="ECO:0000313" key="3">
    <source>
        <dbReference type="Proteomes" id="UP001630127"/>
    </source>
</evidence>
<comment type="caution">
    <text evidence="2">The sequence shown here is derived from an EMBL/GenBank/DDBJ whole genome shotgun (WGS) entry which is preliminary data.</text>
</comment>
<feature type="domain" description="C2" evidence="1">
    <location>
        <begin position="1"/>
        <end position="111"/>
    </location>
</feature>
<dbReference type="InterPro" id="IPR000008">
    <property type="entry name" value="C2_dom"/>
</dbReference>
<evidence type="ECO:0000259" key="1">
    <source>
        <dbReference type="PROSITE" id="PS50004"/>
    </source>
</evidence>
<accession>A0ABD3B4C1</accession>
<keyword evidence="3" id="KW-1185">Reference proteome</keyword>
<dbReference type="InterPro" id="IPR035892">
    <property type="entry name" value="C2_domain_sf"/>
</dbReference>
<dbReference type="CDD" id="cd04051">
    <property type="entry name" value="C2_SRC2_like"/>
    <property type="match status" value="1"/>
</dbReference>
<dbReference type="PANTHER" id="PTHR32246">
    <property type="entry name" value="INGRESSION PROTEIN FIC1"/>
    <property type="match status" value="1"/>
</dbReference>
<dbReference type="AlphaFoldDB" id="A0ABD3B4C1"/>
<dbReference type="SMART" id="SM00239">
    <property type="entry name" value="C2"/>
    <property type="match status" value="1"/>
</dbReference>
<reference evidence="2 3" key="1">
    <citation type="submission" date="2024-11" db="EMBL/GenBank/DDBJ databases">
        <title>A near-complete genome assembly of Cinchona calisaya.</title>
        <authorList>
            <person name="Lian D.C."/>
            <person name="Zhao X.W."/>
            <person name="Wei L."/>
        </authorList>
    </citation>
    <scope>NUCLEOTIDE SEQUENCE [LARGE SCALE GENOMIC DNA]</scope>
    <source>
        <tissue evidence="2">Nenye</tissue>
    </source>
</reference>